<evidence type="ECO:0000256" key="4">
    <source>
        <dbReference type="PROSITE-ProRule" id="PRU01363"/>
    </source>
</evidence>
<feature type="region of interest" description="Disordered" evidence="5">
    <location>
        <begin position="106"/>
        <end position="130"/>
    </location>
</feature>
<dbReference type="Proteomes" id="UP001611075">
    <property type="component" value="Unassembled WGS sequence"/>
</dbReference>
<dbReference type="InterPro" id="IPR020806">
    <property type="entry name" value="PKS_PP-bd"/>
</dbReference>
<evidence type="ECO:0000259" key="6">
    <source>
        <dbReference type="PROSITE" id="PS50075"/>
    </source>
</evidence>
<dbReference type="CDD" id="cd08956">
    <property type="entry name" value="KR_3_FAS_SDR_x"/>
    <property type="match status" value="1"/>
</dbReference>
<evidence type="ECO:0000256" key="1">
    <source>
        <dbReference type="ARBA" id="ARBA00022450"/>
    </source>
</evidence>
<dbReference type="SMART" id="SM01294">
    <property type="entry name" value="PKS_PP_betabranch"/>
    <property type="match status" value="1"/>
</dbReference>
<dbReference type="InterPro" id="IPR050091">
    <property type="entry name" value="PKS_NRPS_Biosynth_Enz"/>
</dbReference>
<dbReference type="Pfam" id="PF00550">
    <property type="entry name" value="PP-binding"/>
    <property type="match status" value="1"/>
</dbReference>
<dbReference type="InterPro" id="IPR049552">
    <property type="entry name" value="PKS_DH_N"/>
</dbReference>
<dbReference type="RefSeq" id="WP_396685074.1">
    <property type="nucleotide sequence ID" value="NZ_JBIRPU010000032.1"/>
</dbReference>
<proteinExistence type="predicted"/>
<feature type="active site" description="Proton donor; for dehydratase activity" evidence="4">
    <location>
        <position position="205"/>
    </location>
</feature>
<dbReference type="InterPro" id="IPR006162">
    <property type="entry name" value="Ppantetheine_attach_site"/>
</dbReference>
<dbReference type="Gene3D" id="1.10.1200.10">
    <property type="entry name" value="ACP-like"/>
    <property type="match status" value="1"/>
</dbReference>
<dbReference type="Pfam" id="PF14765">
    <property type="entry name" value="PS-DH"/>
    <property type="match status" value="1"/>
</dbReference>
<feature type="domain" description="PKS/mFAS DH" evidence="7">
    <location>
        <begin position="6"/>
        <end position="282"/>
    </location>
</feature>
<sequence>MQPTGHPLLGAAVELADSDGYLFTTRLSTRTHPWLADHSVLGAALFPATAFLELAVRAADQAGCDQVEELLLEAPLAIVSPGAVLLQIAVGAPDEGGSRTLAIHSRPEHASPEQPWTRHGSGLLTAGAPAPAPDGLTEWPPRGAEPIDTVGLYERFEQGGFSYGPAFQGLRAAWRLGDEVYAEASLPQQHRSDAGRFGLHPALLDSSLHALTFGVLRGSTRSWLPFSWNGVRLHASGSPALRIRLRPAGQDAVEVLAADATGDPVVEIRALALRPVSTDQVRAARPLGRHDDLYRVEWPVLPAHPAPSDGDWVVLGEEATAWTAAGVTRAVVDLAALAAAATLPAVVVAPIPVGTDPERDEAGAARAAAGHALTLIQGWLASERFRAATLLVVTRGGVAVSPDADVPVLAHAAVWGLVRTAQTENPGQFVLADLDDSTASLSALRAAVGSGEPQFALRGGVAHRTRLAQVSRTGAEAAPAWGGDGMVLITGGTGAIGRHIARHLAVEHGVRRLLLTGRRGPAAEGAAELHTELTALGVQVDIVACDVADRGQLTALLDGIPTAHPLTAVVHAAGVLADGVVDAMTPQRLYEVMRPKADAALLLDELTRDRDLAAFVLFSSIAGVFGGMGQGNYAAANALLDALAHRRRARGLPATSLDWGLWATEGGMSGSLDEGDLRRIARSGIIAFTPADGVRLFDVAVAVDEPAVLPLRMDLEAMAAGGHPVMLSGLIRPPARRTAGLAAGPDAVEVLTQRLAGQTEAQRGRTLLELVRLHAATVLGFAEPSVVDGDRGLLELGFDSLTAVELRNRLNAATGLRLPATLLFDHPTSSAVARHLAAELVPAQTTPSVAGLAELDLLESALDGDRTTPEVVDRLQVLLTRLRAGAGAGAGAGADAASVQERMDRATDDEIFDFIDNELGMS</sequence>
<dbReference type="PANTHER" id="PTHR43775">
    <property type="entry name" value="FATTY ACID SYNTHASE"/>
    <property type="match status" value="1"/>
</dbReference>
<evidence type="ECO:0000313" key="9">
    <source>
        <dbReference type="Proteomes" id="UP001611075"/>
    </source>
</evidence>
<keyword evidence="2" id="KW-0597">Phosphoprotein</keyword>
<keyword evidence="9" id="KW-1185">Reference proteome</keyword>
<dbReference type="InterPro" id="IPR009081">
    <property type="entry name" value="PP-bd_ACP"/>
</dbReference>
<dbReference type="InterPro" id="IPR036291">
    <property type="entry name" value="NAD(P)-bd_dom_sf"/>
</dbReference>
<dbReference type="InterPro" id="IPR013968">
    <property type="entry name" value="PKS_KR"/>
</dbReference>
<evidence type="ECO:0000259" key="7">
    <source>
        <dbReference type="PROSITE" id="PS52019"/>
    </source>
</evidence>
<dbReference type="InterPro" id="IPR036736">
    <property type="entry name" value="ACP-like_sf"/>
</dbReference>
<dbReference type="InterPro" id="IPR042104">
    <property type="entry name" value="PKS_dehydratase_sf"/>
</dbReference>
<gene>
    <name evidence="8" type="ORF">ACH4OY_29055</name>
</gene>
<feature type="active site" description="Proton acceptor; for dehydratase activity" evidence="4">
    <location>
        <position position="38"/>
    </location>
</feature>
<dbReference type="SMART" id="SM00823">
    <property type="entry name" value="PKS_PP"/>
    <property type="match status" value="1"/>
</dbReference>
<dbReference type="Pfam" id="PF22953">
    <property type="entry name" value="SpnB_Rossmann"/>
    <property type="match status" value="1"/>
</dbReference>
<dbReference type="PANTHER" id="PTHR43775:SF51">
    <property type="entry name" value="INACTIVE PHENOLPHTHIOCEROL SYNTHESIS POLYKETIDE SYNTHASE TYPE I PKS1-RELATED"/>
    <property type="match status" value="1"/>
</dbReference>
<dbReference type="PROSITE" id="PS50075">
    <property type="entry name" value="CARRIER"/>
    <property type="match status" value="1"/>
</dbReference>
<organism evidence="8 9">
    <name type="scientific">Micromonospora rubida</name>
    <dbReference type="NCBI Taxonomy" id="2697657"/>
    <lineage>
        <taxon>Bacteria</taxon>
        <taxon>Bacillati</taxon>
        <taxon>Actinomycetota</taxon>
        <taxon>Actinomycetes</taxon>
        <taxon>Micromonosporales</taxon>
        <taxon>Micromonosporaceae</taxon>
        <taxon>Micromonospora</taxon>
    </lineage>
</organism>
<dbReference type="InterPro" id="IPR057326">
    <property type="entry name" value="KR_dom"/>
</dbReference>
<dbReference type="InterPro" id="IPR049551">
    <property type="entry name" value="PKS_DH_C"/>
</dbReference>
<keyword evidence="3" id="KW-0808">Transferase</keyword>
<dbReference type="Pfam" id="PF21089">
    <property type="entry name" value="PKS_DH_N"/>
    <property type="match status" value="1"/>
</dbReference>
<dbReference type="Gene3D" id="3.40.50.720">
    <property type="entry name" value="NAD(P)-binding Rossmann-like Domain"/>
    <property type="match status" value="1"/>
</dbReference>
<dbReference type="SUPFAM" id="SSF51735">
    <property type="entry name" value="NAD(P)-binding Rossmann-fold domains"/>
    <property type="match status" value="2"/>
</dbReference>
<dbReference type="PROSITE" id="PS00012">
    <property type="entry name" value="PHOSPHOPANTETHEINE"/>
    <property type="match status" value="1"/>
</dbReference>
<dbReference type="EMBL" id="JBIRPU010000032">
    <property type="protein sequence ID" value="MFI0796703.1"/>
    <property type="molecule type" value="Genomic_DNA"/>
</dbReference>
<dbReference type="InterPro" id="IPR049900">
    <property type="entry name" value="PKS_mFAS_DH"/>
</dbReference>
<feature type="domain" description="Carrier" evidence="6">
    <location>
        <begin position="765"/>
        <end position="840"/>
    </location>
</feature>
<evidence type="ECO:0000256" key="2">
    <source>
        <dbReference type="ARBA" id="ARBA00022553"/>
    </source>
</evidence>
<feature type="region of interest" description="N-terminal hotdog fold" evidence="4">
    <location>
        <begin position="6"/>
        <end position="131"/>
    </location>
</feature>
<dbReference type="SUPFAM" id="SSF47336">
    <property type="entry name" value="ACP-like"/>
    <property type="match status" value="1"/>
</dbReference>
<protein>
    <submittedName>
        <fullName evidence="8">SDR family NAD(P)-dependent oxidoreductase</fullName>
    </submittedName>
</protein>
<accession>A0ABW7SXF3</accession>
<name>A0ABW7SXF3_9ACTN</name>
<comment type="caution">
    <text evidence="8">The sequence shown here is derived from an EMBL/GenBank/DDBJ whole genome shotgun (WGS) entry which is preliminary data.</text>
</comment>
<dbReference type="PROSITE" id="PS52019">
    <property type="entry name" value="PKS_MFAS_DH"/>
    <property type="match status" value="1"/>
</dbReference>
<dbReference type="Pfam" id="PF08659">
    <property type="entry name" value="KR"/>
    <property type="match status" value="1"/>
</dbReference>
<evidence type="ECO:0000256" key="5">
    <source>
        <dbReference type="SAM" id="MobiDB-lite"/>
    </source>
</evidence>
<feature type="region of interest" description="C-terminal hotdog fold" evidence="4">
    <location>
        <begin position="144"/>
        <end position="282"/>
    </location>
</feature>
<dbReference type="InterPro" id="IPR020807">
    <property type="entry name" value="PKS_DH"/>
</dbReference>
<dbReference type="SMART" id="SM00822">
    <property type="entry name" value="PKS_KR"/>
    <property type="match status" value="1"/>
</dbReference>
<reference evidence="8 9" key="1">
    <citation type="submission" date="2024-10" db="EMBL/GenBank/DDBJ databases">
        <title>The Natural Products Discovery Center: Release of the First 8490 Sequenced Strains for Exploring Actinobacteria Biosynthetic Diversity.</title>
        <authorList>
            <person name="Kalkreuter E."/>
            <person name="Kautsar S.A."/>
            <person name="Yang D."/>
            <person name="Bader C.D."/>
            <person name="Teijaro C.N."/>
            <person name="Fluegel L."/>
            <person name="Davis C.M."/>
            <person name="Simpson J.R."/>
            <person name="Lauterbach L."/>
            <person name="Steele A.D."/>
            <person name="Gui C."/>
            <person name="Meng S."/>
            <person name="Li G."/>
            <person name="Viehrig K."/>
            <person name="Ye F."/>
            <person name="Su P."/>
            <person name="Kiefer A.F."/>
            <person name="Nichols A."/>
            <person name="Cepeda A.J."/>
            <person name="Yan W."/>
            <person name="Fan B."/>
            <person name="Jiang Y."/>
            <person name="Adhikari A."/>
            <person name="Zheng C.-J."/>
            <person name="Schuster L."/>
            <person name="Cowan T.M."/>
            <person name="Smanski M.J."/>
            <person name="Chevrette M.G."/>
            <person name="De Carvalho L.P.S."/>
            <person name="Shen B."/>
        </authorList>
    </citation>
    <scope>NUCLEOTIDE SEQUENCE [LARGE SCALE GENOMIC DNA]</scope>
    <source>
        <strain evidence="8 9">NPDC021253</strain>
    </source>
</reference>
<keyword evidence="1" id="KW-0596">Phosphopantetheine</keyword>
<dbReference type="InterPro" id="IPR055123">
    <property type="entry name" value="SpnB-like_Rossmann"/>
</dbReference>
<evidence type="ECO:0000313" key="8">
    <source>
        <dbReference type="EMBL" id="MFI0796703.1"/>
    </source>
</evidence>
<evidence type="ECO:0000256" key="3">
    <source>
        <dbReference type="ARBA" id="ARBA00022679"/>
    </source>
</evidence>
<dbReference type="Gene3D" id="3.10.129.110">
    <property type="entry name" value="Polyketide synthase dehydratase"/>
    <property type="match status" value="1"/>
</dbReference>
<dbReference type="SMART" id="SM00826">
    <property type="entry name" value="PKS_DH"/>
    <property type="match status" value="1"/>
</dbReference>